<protein>
    <submittedName>
        <fullName evidence="2">Uncharacterized protein</fullName>
    </submittedName>
</protein>
<dbReference type="PANTHER" id="PTHR47389">
    <property type="entry name" value="OS09G0436400 PROTEIN"/>
    <property type="match status" value="1"/>
</dbReference>
<accession>A0A328DSU4</accession>
<dbReference type="EMBL" id="NQVE01000097">
    <property type="protein sequence ID" value="RAL48797.1"/>
    <property type="molecule type" value="Genomic_DNA"/>
</dbReference>
<feature type="region of interest" description="Disordered" evidence="1">
    <location>
        <begin position="1"/>
        <end position="29"/>
    </location>
</feature>
<dbReference type="PANTHER" id="PTHR47389:SF4">
    <property type="entry name" value="OS09G0436400 PROTEIN"/>
    <property type="match status" value="1"/>
</dbReference>
<feature type="compositionally biased region" description="Low complexity" evidence="1">
    <location>
        <begin position="18"/>
        <end position="28"/>
    </location>
</feature>
<evidence type="ECO:0000313" key="2">
    <source>
        <dbReference type="EMBL" id="RAL48797.1"/>
    </source>
</evidence>
<dbReference type="Proteomes" id="UP000249390">
    <property type="component" value="Unassembled WGS sequence"/>
</dbReference>
<dbReference type="AlphaFoldDB" id="A0A328DSU4"/>
<reference evidence="2 3" key="1">
    <citation type="submission" date="2018-06" db="EMBL/GenBank/DDBJ databases">
        <title>The Genome of Cuscuta australis (Dodder) Provides Insight into the Evolution of Plant Parasitism.</title>
        <authorList>
            <person name="Liu H."/>
        </authorList>
    </citation>
    <scope>NUCLEOTIDE SEQUENCE [LARGE SCALE GENOMIC DNA]</scope>
    <source>
        <strain evidence="3">cv. Yunnan</strain>
        <tissue evidence="2">Vines</tissue>
    </source>
</reference>
<comment type="caution">
    <text evidence="2">The sequence shown here is derived from an EMBL/GenBank/DDBJ whole genome shotgun (WGS) entry which is preliminary data.</text>
</comment>
<organism evidence="2 3">
    <name type="scientific">Cuscuta australis</name>
    <dbReference type="NCBI Taxonomy" id="267555"/>
    <lineage>
        <taxon>Eukaryota</taxon>
        <taxon>Viridiplantae</taxon>
        <taxon>Streptophyta</taxon>
        <taxon>Embryophyta</taxon>
        <taxon>Tracheophyta</taxon>
        <taxon>Spermatophyta</taxon>
        <taxon>Magnoliopsida</taxon>
        <taxon>eudicotyledons</taxon>
        <taxon>Gunneridae</taxon>
        <taxon>Pentapetalae</taxon>
        <taxon>asterids</taxon>
        <taxon>lamiids</taxon>
        <taxon>Solanales</taxon>
        <taxon>Convolvulaceae</taxon>
        <taxon>Cuscuteae</taxon>
        <taxon>Cuscuta</taxon>
        <taxon>Cuscuta subgen. Grammica</taxon>
        <taxon>Cuscuta sect. Cleistogrammica</taxon>
    </lineage>
</organism>
<evidence type="ECO:0000313" key="3">
    <source>
        <dbReference type="Proteomes" id="UP000249390"/>
    </source>
</evidence>
<evidence type="ECO:0000256" key="1">
    <source>
        <dbReference type="SAM" id="MobiDB-lite"/>
    </source>
</evidence>
<gene>
    <name evidence="2" type="ORF">DM860_001117</name>
</gene>
<sequence length="139" mass="15622">MGKKRKHLWERETEEPEPTSFSSPSPETLQEMELHLEYPRFSENEMNMYLDSDTKRAALAASPSVVALMSFTGEKELKKCSGTIIEADNDVGIVLTSANLIRRPTDEEFVQNALADDLKVVSLVCCYAEQAVPSVRLLR</sequence>
<keyword evidence="3" id="KW-1185">Reference proteome</keyword>
<name>A0A328DSU4_9ASTE</name>
<proteinExistence type="predicted"/>